<organism evidence="1 2">
    <name type="scientific">Cryptosporidium ubiquitum</name>
    <dbReference type="NCBI Taxonomy" id="857276"/>
    <lineage>
        <taxon>Eukaryota</taxon>
        <taxon>Sar</taxon>
        <taxon>Alveolata</taxon>
        <taxon>Apicomplexa</taxon>
        <taxon>Conoidasida</taxon>
        <taxon>Coccidia</taxon>
        <taxon>Eucoccidiorida</taxon>
        <taxon>Eimeriorina</taxon>
        <taxon>Cryptosporidiidae</taxon>
        <taxon>Cryptosporidium</taxon>
    </lineage>
</organism>
<dbReference type="VEuPathDB" id="CryptoDB:cubi_00158"/>
<dbReference type="GeneID" id="39976951"/>
<dbReference type="Proteomes" id="UP000186176">
    <property type="component" value="Unassembled WGS sequence"/>
</dbReference>
<evidence type="ECO:0000313" key="1">
    <source>
        <dbReference type="EMBL" id="OII74605.1"/>
    </source>
</evidence>
<protein>
    <submittedName>
        <fullName evidence="1">Uncharacterized protein</fullName>
    </submittedName>
</protein>
<name>A0A1J4MP06_9CRYT</name>
<keyword evidence="2" id="KW-1185">Reference proteome</keyword>
<evidence type="ECO:0000313" key="2">
    <source>
        <dbReference type="Proteomes" id="UP000186176"/>
    </source>
</evidence>
<comment type="caution">
    <text evidence="1">The sequence shown here is derived from an EMBL/GenBank/DDBJ whole genome shotgun (WGS) entry which is preliminary data.</text>
</comment>
<accession>A0A1J4MP06</accession>
<dbReference type="OrthoDB" id="343667at2759"/>
<gene>
    <name evidence="1" type="ORF">cubi_00158</name>
</gene>
<proteinExistence type="predicted"/>
<dbReference type="RefSeq" id="XP_028875751.1">
    <property type="nucleotide sequence ID" value="XM_029017172.1"/>
</dbReference>
<sequence length="165" mass="18894">MRSKIIGIGQTSTMKREVRWADIEEDDHIFLEGTDDMVKKSSVGRQLEQFDELESDHSLEIESSNIFLPLIKGKCSRLARRQQKLNVIDDDIDKILKEFGLEDSFVETEEAEKIVNNNGNTSIGCKSYQHKVSEEFVAKSSASALFEIKSRNKQKKKNPANNCYY</sequence>
<dbReference type="EMBL" id="LRBP01000009">
    <property type="protein sequence ID" value="OII74605.1"/>
    <property type="molecule type" value="Genomic_DNA"/>
</dbReference>
<dbReference type="AlphaFoldDB" id="A0A1J4MP06"/>
<reference evidence="1 2" key="1">
    <citation type="submission" date="2016-10" db="EMBL/GenBank/DDBJ databases">
        <title>Reductive evolution of mitochondrial metabolism and differential evolution of invasion-related proteins in Cryptosporidium.</title>
        <authorList>
            <person name="Liu S."/>
            <person name="Roellig D.M."/>
            <person name="Guo Y."/>
            <person name="Li N."/>
            <person name="Frace M.A."/>
            <person name="Tang K."/>
            <person name="Zhang L."/>
            <person name="Feng Y."/>
            <person name="Xiao L."/>
        </authorList>
    </citation>
    <scope>NUCLEOTIDE SEQUENCE [LARGE SCALE GENOMIC DNA]</scope>
    <source>
        <strain evidence="1">39726</strain>
    </source>
</reference>